<organism evidence="2">
    <name type="scientific">Fusarium oxysporum f. sp. melonis 26406</name>
    <dbReference type="NCBI Taxonomy" id="1089452"/>
    <lineage>
        <taxon>Eukaryota</taxon>
        <taxon>Fungi</taxon>
        <taxon>Dikarya</taxon>
        <taxon>Ascomycota</taxon>
        <taxon>Pezizomycotina</taxon>
        <taxon>Sordariomycetes</taxon>
        <taxon>Hypocreomycetidae</taxon>
        <taxon>Hypocreales</taxon>
        <taxon>Nectriaceae</taxon>
        <taxon>Fusarium</taxon>
        <taxon>Fusarium oxysporum species complex</taxon>
    </lineage>
</organism>
<dbReference type="AlphaFoldDB" id="W9Z1J2"/>
<protein>
    <submittedName>
        <fullName evidence="2">Uncharacterized protein</fullName>
    </submittedName>
</protein>
<evidence type="ECO:0000256" key="1">
    <source>
        <dbReference type="SAM" id="MobiDB-lite"/>
    </source>
</evidence>
<evidence type="ECO:0000313" key="2">
    <source>
        <dbReference type="EMBL" id="EXK25664.1"/>
    </source>
</evidence>
<dbReference type="EMBL" id="JH659389">
    <property type="protein sequence ID" value="EXK25664.1"/>
    <property type="molecule type" value="Genomic_DNA"/>
</dbReference>
<feature type="region of interest" description="Disordered" evidence="1">
    <location>
        <begin position="67"/>
        <end position="118"/>
    </location>
</feature>
<dbReference type="Proteomes" id="UP000030703">
    <property type="component" value="Unassembled WGS sequence"/>
</dbReference>
<reference evidence="2" key="2">
    <citation type="submission" date="2012-05" db="EMBL/GenBank/DDBJ databases">
        <title>Annotation of the Genome Sequence of Fusarium oxysporum f. sp. melonis 26406.</title>
        <authorList>
            <consortium name="The Broad Institute Genomics Platform"/>
            <person name="Ma L.-J."/>
            <person name="Corby-Kistler H."/>
            <person name="Broz K."/>
            <person name="Gale L.R."/>
            <person name="Jonkers W."/>
            <person name="O'Donnell K."/>
            <person name="Ploetz R."/>
            <person name="Steinberg C."/>
            <person name="Schwartz D.C."/>
            <person name="VanEtten H."/>
            <person name="Zhou S."/>
            <person name="Young S.K."/>
            <person name="Zeng Q."/>
            <person name="Gargeya S."/>
            <person name="Fitzgerald M."/>
            <person name="Abouelleil A."/>
            <person name="Alvarado L."/>
            <person name="Chapman S.B."/>
            <person name="Gainer-Dewar J."/>
            <person name="Goldberg J."/>
            <person name="Griggs A."/>
            <person name="Gujja S."/>
            <person name="Hansen M."/>
            <person name="Howarth C."/>
            <person name="Imamovic A."/>
            <person name="Ireland A."/>
            <person name="Larimer J."/>
            <person name="McCowan C."/>
            <person name="Murphy C."/>
            <person name="Pearson M."/>
            <person name="Poon T.W."/>
            <person name="Priest M."/>
            <person name="Roberts A."/>
            <person name="Saif S."/>
            <person name="Shea T."/>
            <person name="Sykes S."/>
            <person name="Wortman J."/>
            <person name="Nusbaum C."/>
            <person name="Birren B."/>
        </authorList>
    </citation>
    <scope>NUCLEOTIDE SEQUENCE</scope>
    <source>
        <strain evidence="2">26406</strain>
    </source>
</reference>
<proteinExistence type="predicted"/>
<name>W9Z1J2_FUSOX</name>
<dbReference type="HOGENOM" id="CLU_2073274_0_0_1"/>
<reference evidence="2" key="1">
    <citation type="submission" date="2012-04" db="EMBL/GenBank/DDBJ databases">
        <title>The Genome Sequence of Fusarium oxysporum melonis.</title>
        <authorList>
            <consortium name="The Broad Institute Genome Sequencing Platform"/>
            <person name="Ma L.-J."/>
            <person name="Gale L.R."/>
            <person name="Schwartz D.C."/>
            <person name="Zhou S."/>
            <person name="Corby-Kistler H."/>
            <person name="Young S.K."/>
            <person name="Zeng Q."/>
            <person name="Gargeya S."/>
            <person name="Fitzgerald M."/>
            <person name="Haas B."/>
            <person name="Abouelleil A."/>
            <person name="Alvarado L."/>
            <person name="Arachchi H.M."/>
            <person name="Berlin A."/>
            <person name="Brown A."/>
            <person name="Chapman S.B."/>
            <person name="Chen Z."/>
            <person name="Dunbar C."/>
            <person name="Freedman E."/>
            <person name="Gearin G."/>
            <person name="Goldberg J."/>
            <person name="Griggs A."/>
            <person name="Gujja S."/>
            <person name="Heiman D."/>
            <person name="Howarth C."/>
            <person name="Larson L."/>
            <person name="Lui A."/>
            <person name="MacDonald P.J.P."/>
            <person name="Montmayeur A."/>
            <person name="Murphy C."/>
            <person name="Neiman D."/>
            <person name="Pearson M."/>
            <person name="Priest M."/>
            <person name="Roberts A."/>
            <person name="Saif S."/>
            <person name="Shea T."/>
            <person name="Shenoy N."/>
            <person name="Sisk P."/>
            <person name="Stolte C."/>
            <person name="Sykes S."/>
            <person name="Wortman J."/>
            <person name="Nusbaum C."/>
            <person name="Birren B."/>
        </authorList>
    </citation>
    <scope>NUCLEOTIDE SEQUENCE</scope>
    <source>
        <strain evidence="2">26406</strain>
    </source>
</reference>
<accession>W9Z1J2</accession>
<feature type="compositionally biased region" description="Basic and acidic residues" evidence="1">
    <location>
        <begin position="107"/>
        <end position="118"/>
    </location>
</feature>
<gene>
    <name evidence="2" type="ORF">FOMG_17701</name>
</gene>
<sequence>MEHPDATEFKSENVVSITADLHVSVSFFACLDKSEPPVTNPGDIRDAGIRSENLVHVTANQGSADYSAAGLDNTQVSSEARNTDDTKGNQRSIETAAADPGFPNAEAHGETLRGADAI</sequence>
<dbReference type="VEuPathDB" id="FungiDB:FOMG_17701"/>